<keyword evidence="1" id="KW-0812">Transmembrane</keyword>
<proteinExistence type="predicted"/>
<evidence type="ECO:0000256" key="1">
    <source>
        <dbReference type="SAM" id="Phobius"/>
    </source>
</evidence>
<reference evidence="2 3" key="1">
    <citation type="submission" date="2019-06" db="EMBL/GenBank/DDBJ databases">
        <title>Genomic Encyclopedia of Type Strains, Phase IV (KMG-V): Genome sequencing to study the core and pangenomes of soil and plant-associated prokaryotes.</title>
        <authorList>
            <person name="Whitman W."/>
        </authorList>
    </citation>
    <scope>NUCLEOTIDE SEQUENCE [LARGE SCALE GENOMIC DNA]</scope>
    <source>
        <strain evidence="2 3">BR 11880</strain>
    </source>
</reference>
<gene>
    <name evidence="2" type="ORF">FBZ89_101291</name>
</gene>
<keyword evidence="1" id="KW-0472">Membrane</keyword>
<evidence type="ECO:0000313" key="2">
    <source>
        <dbReference type="EMBL" id="TWB24665.1"/>
    </source>
</evidence>
<evidence type="ECO:0000313" key="3">
    <source>
        <dbReference type="Proteomes" id="UP000319859"/>
    </source>
</evidence>
<feature type="transmembrane region" description="Helical" evidence="1">
    <location>
        <begin position="69"/>
        <end position="90"/>
    </location>
</feature>
<comment type="caution">
    <text evidence="2">The sequence shown here is derived from an EMBL/GenBank/DDBJ whole genome shotgun (WGS) entry which is preliminary data.</text>
</comment>
<accession>A0A560FSP9</accession>
<protein>
    <submittedName>
        <fullName evidence="2">Uncharacterized protein</fullName>
    </submittedName>
</protein>
<feature type="transmembrane region" description="Helical" evidence="1">
    <location>
        <begin position="12"/>
        <end position="34"/>
    </location>
</feature>
<sequence>MSSLSTPNDGGLPLLVLLGATLVLAGIGCVLHFVPGDPALRRRVLPWYYAGAAGFTFLVIGLGTHWSQLVLALVLAAVAAGKLALTSGFCERCGVITSTRGFSIPDRCARCGHAFPDGRRDTP</sequence>
<dbReference type="RefSeq" id="WP_145748248.1">
    <property type="nucleotide sequence ID" value="NZ_VITN01000001.1"/>
</dbReference>
<organism evidence="2 3">
    <name type="scientific">Nitrospirillum amazonense</name>
    <dbReference type="NCBI Taxonomy" id="28077"/>
    <lineage>
        <taxon>Bacteria</taxon>
        <taxon>Pseudomonadati</taxon>
        <taxon>Pseudomonadota</taxon>
        <taxon>Alphaproteobacteria</taxon>
        <taxon>Rhodospirillales</taxon>
        <taxon>Azospirillaceae</taxon>
        <taxon>Nitrospirillum</taxon>
    </lineage>
</organism>
<dbReference type="AlphaFoldDB" id="A0A560FSP9"/>
<feature type="transmembrane region" description="Helical" evidence="1">
    <location>
        <begin position="46"/>
        <end position="63"/>
    </location>
</feature>
<dbReference type="Proteomes" id="UP000319859">
    <property type="component" value="Unassembled WGS sequence"/>
</dbReference>
<keyword evidence="1" id="KW-1133">Transmembrane helix</keyword>
<dbReference type="EMBL" id="VITN01000001">
    <property type="protein sequence ID" value="TWB24665.1"/>
    <property type="molecule type" value="Genomic_DNA"/>
</dbReference>
<dbReference type="OrthoDB" id="9929957at2"/>
<name>A0A560FSP9_9PROT</name>